<dbReference type="VEuPathDB" id="FungiDB:PSHT_15607"/>
<reference evidence="2" key="2">
    <citation type="journal article" date="2018" name="BMC Genomics">
        <title>Genomic insights into host adaptation between the wheat stripe rust pathogen (Puccinia striiformis f. sp. tritici) and the barley stripe rust pathogen (Puccinia striiformis f. sp. hordei).</title>
        <authorList>
            <person name="Xia C."/>
            <person name="Wang M."/>
            <person name="Yin C."/>
            <person name="Cornejo O.E."/>
            <person name="Hulbert S.H."/>
            <person name="Chen X."/>
        </authorList>
    </citation>
    <scope>NUCLEOTIDE SEQUENCE [LARGE SCALE GENOMIC DNA]</scope>
    <source>
        <strain evidence="2">93TX-2</strain>
    </source>
</reference>
<gene>
    <name evidence="1" type="ORF">PSHT_15607</name>
</gene>
<dbReference type="Proteomes" id="UP000238274">
    <property type="component" value="Unassembled WGS sequence"/>
</dbReference>
<sequence length="177" mass="20565">MSQRPPRKMWKKKAASMCGGSDRFSNVSTRRFGRLARIVKDLRVRLDRSEAGNRQECFKRFQQTVDTSYLQGAIEMHSFQQRFGTLNESEQAWLLQRKAEMQKHMKRLAIDIIVDFTEDAALDLNKLVNKGIAIEIVEGHRFKKIAGDDKMKLAMAEMRDWMIRIGYIMALYGMGTQ</sequence>
<evidence type="ECO:0000313" key="2">
    <source>
        <dbReference type="Proteomes" id="UP000238274"/>
    </source>
</evidence>
<accession>A0A2S4UE88</accession>
<name>A0A2S4UE88_9BASI</name>
<protein>
    <submittedName>
        <fullName evidence="1">Uncharacterized protein</fullName>
    </submittedName>
</protein>
<keyword evidence="2" id="KW-1185">Reference proteome</keyword>
<reference evidence="2" key="3">
    <citation type="journal article" date="2018" name="Mol. Plant Microbe Interact.">
        <title>Genome sequence resources for the wheat stripe rust pathogen (Puccinia striiformis f. sp. tritici) and the barley stripe rust pathogen (Puccinia striiformis f. sp. hordei).</title>
        <authorList>
            <person name="Xia C."/>
            <person name="Wang M."/>
            <person name="Yin C."/>
            <person name="Cornejo O.E."/>
            <person name="Hulbert S.H."/>
            <person name="Chen X."/>
        </authorList>
    </citation>
    <scope>NUCLEOTIDE SEQUENCE [LARGE SCALE GENOMIC DNA]</scope>
    <source>
        <strain evidence="2">93TX-2</strain>
    </source>
</reference>
<dbReference type="EMBL" id="PKSM01000411">
    <property type="protein sequence ID" value="POV95560.1"/>
    <property type="molecule type" value="Genomic_DNA"/>
</dbReference>
<evidence type="ECO:0000313" key="1">
    <source>
        <dbReference type="EMBL" id="POV95560.1"/>
    </source>
</evidence>
<proteinExistence type="predicted"/>
<organism evidence="1 2">
    <name type="scientific">Puccinia striiformis</name>
    <dbReference type="NCBI Taxonomy" id="27350"/>
    <lineage>
        <taxon>Eukaryota</taxon>
        <taxon>Fungi</taxon>
        <taxon>Dikarya</taxon>
        <taxon>Basidiomycota</taxon>
        <taxon>Pucciniomycotina</taxon>
        <taxon>Pucciniomycetes</taxon>
        <taxon>Pucciniales</taxon>
        <taxon>Pucciniaceae</taxon>
        <taxon>Puccinia</taxon>
    </lineage>
</organism>
<comment type="caution">
    <text evidence="1">The sequence shown here is derived from an EMBL/GenBank/DDBJ whole genome shotgun (WGS) entry which is preliminary data.</text>
</comment>
<dbReference type="VEuPathDB" id="FungiDB:PSTT_05683"/>
<reference evidence="1 2" key="1">
    <citation type="submission" date="2017-12" db="EMBL/GenBank/DDBJ databases">
        <title>Gene loss provides genomic basis for host adaptation in cereal stripe rust fungi.</title>
        <authorList>
            <person name="Xia C."/>
        </authorList>
    </citation>
    <scope>NUCLEOTIDE SEQUENCE [LARGE SCALE GENOMIC DNA]</scope>
    <source>
        <strain evidence="1 2">93TX-2</strain>
    </source>
</reference>
<dbReference type="AlphaFoldDB" id="A0A2S4UE88"/>